<keyword evidence="2" id="KW-1185">Reference proteome</keyword>
<name>A0A8B7Z4V4_ACAPL</name>
<feature type="region of interest" description="Disordered" evidence="1">
    <location>
        <begin position="1"/>
        <end position="69"/>
    </location>
</feature>
<dbReference type="OrthoDB" id="8838209at2759"/>
<accession>A0A8B7Z4V4</accession>
<protein>
    <submittedName>
        <fullName evidence="3">Uncharacterized protein LOC110984279</fullName>
    </submittedName>
</protein>
<gene>
    <name evidence="3" type="primary">LOC110984279</name>
</gene>
<evidence type="ECO:0000256" key="1">
    <source>
        <dbReference type="SAM" id="MobiDB-lite"/>
    </source>
</evidence>
<dbReference type="Proteomes" id="UP000694845">
    <property type="component" value="Unplaced"/>
</dbReference>
<dbReference type="GeneID" id="110984279"/>
<dbReference type="PANTHER" id="PTHR31025">
    <property type="entry name" value="SI:CH211-196P9.1-RELATED"/>
    <property type="match status" value="1"/>
</dbReference>
<proteinExistence type="predicted"/>
<evidence type="ECO:0000313" key="3">
    <source>
        <dbReference type="RefSeq" id="XP_022099987.1"/>
    </source>
</evidence>
<dbReference type="AlphaFoldDB" id="A0A8B7Z4V4"/>
<evidence type="ECO:0000313" key="2">
    <source>
        <dbReference type="Proteomes" id="UP000694845"/>
    </source>
</evidence>
<sequence length="406" mass="45172">MKIHAHGGSQNCPVKATHPLDDSPSSKSTSSATESSQSSVEIALGNPIPSSSSSLSAETGRTPGRVPWQKMPPQLMAALNANKRPAPSLRKEMIPIIVHDLDKPSAALPRTKELRAVSAEIVGRYPDSFVDELGGEKIGTGYDSPLSQLVNRVDNISGPSMKRRRFSTEDEIASGSAKKPRDCYGCINWQPTSLPEGETEESQQLLKEELKILHASEPNTDKTRITKMMSATYATQRTVLNKANCALLDVIEDWPYLFDEQCMLMHFKELVGTDIMHKVQESFKDKIPKMLRFLRQHPPCLRNRQLQDTVQQLEAAFDVVGNKSPQVIGLIAVLCAYFGEDRKCYVLSTEELEKPAFSKEDLPGNPCLLVYGKLLEATKWSLYYIFNLQYPASSGGVMEFIQRLVK</sequence>
<dbReference type="KEGG" id="aplc:110984279"/>
<feature type="compositionally biased region" description="Low complexity" evidence="1">
    <location>
        <begin position="23"/>
        <end position="39"/>
    </location>
</feature>
<dbReference type="OMA" id="CFPLQRA"/>
<reference evidence="3" key="1">
    <citation type="submission" date="2025-08" db="UniProtKB">
        <authorList>
            <consortium name="RefSeq"/>
        </authorList>
    </citation>
    <scope>IDENTIFICATION</scope>
</reference>
<dbReference type="RefSeq" id="XP_022099987.1">
    <property type="nucleotide sequence ID" value="XM_022244295.1"/>
</dbReference>
<organism evidence="2 3">
    <name type="scientific">Acanthaster planci</name>
    <name type="common">Crown-of-thorns starfish</name>
    <dbReference type="NCBI Taxonomy" id="133434"/>
    <lineage>
        <taxon>Eukaryota</taxon>
        <taxon>Metazoa</taxon>
        <taxon>Echinodermata</taxon>
        <taxon>Eleutherozoa</taxon>
        <taxon>Asterozoa</taxon>
        <taxon>Asteroidea</taxon>
        <taxon>Valvatacea</taxon>
        <taxon>Valvatida</taxon>
        <taxon>Acanthasteridae</taxon>
        <taxon>Acanthaster</taxon>
    </lineage>
</organism>
<dbReference type="PANTHER" id="PTHR31025:SF22">
    <property type="entry name" value="IP13529P"/>
    <property type="match status" value="1"/>
</dbReference>